<accession>A0A4V2K7K7</accession>
<evidence type="ECO:0000313" key="2">
    <source>
        <dbReference type="Proteomes" id="UP000292082"/>
    </source>
</evidence>
<proteinExistence type="predicted"/>
<dbReference type="InterPro" id="IPR032675">
    <property type="entry name" value="LRR_dom_sf"/>
</dbReference>
<sequence>MAGREDVRPVTAASLERSCPCLIKAKIMGPDELHPLSSLPVELSVHSYRISYLQLYVDSRLLHDLPRLLEKSTPALETLDICGGDEDAQLGRFDLTSLPRFSEINLPHLHEVFISPAEFFPLFTARSLRRVKLSESHYDPDVMSPDPRVLLRALRNCPNIETLQFSDYAIPYEWPVPGDVAVVHLPLLKELGIFDTSDTSVCAMLNAISVPLTTLIYAAGEDIQSLADLIPCHLFRSRPFDRVALCIHDECSCEMNCFADHSHQVWKLQLDGHCSLGDVLLRDYFQGMHVTHLEVLDQWCITCGCITCGNAPPCTVEDWVAVLPAFPLTVCGATGPNSVLPALAQCTTTADAPSTHLPCPALQNLVLCWAIENTHEPTNLPEGCDTVTYASRDAEEHIRWRCSTLQPVFEQRALKGAPSLKTLIFWEYETMRHRPWLEDAMKDGRVRIPSTCRDDSSSTCLARLRGVVGGPVVYGGYLLGKTSDDW</sequence>
<name>A0A4V2K7K7_9APHY</name>
<reference evidence="1 2" key="1">
    <citation type="submission" date="2019-01" db="EMBL/GenBank/DDBJ databases">
        <title>Draft genome sequences of three monokaryotic isolates of the white-rot basidiomycete fungus Dichomitus squalens.</title>
        <authorList>
            <consortium name="DOE Joint Genome Institute"/>
            <person name="Lopez S.C."/>
            <person name="Andreopoulos B."/>
            <person name="Pangilinan J."/>
            <person name="Lipzen A."/>
            <person name="Riley R."/>
            <person name="Ahrendt S."/>
            <person name="Ng V."/>
            <person name="Barry K."/>
            <person name="Daum C."/>
            <person name="Grigoriev I.V."/>
            <person name="Hilden K.S."/>
            <person name="Makela M.R."/>
            <person name="de Vries R.P."/>
        </authorList>
    </citation>
    <scope>NUCLEOTIDE SEQUENCE [LARGE SCALE GENOMIC DNA]</scope>
    <source>
        <strain evidence="1 2">CBS 464.89</strain>
    </source>
</reference>
<dbReference type="AlphaFoldDB" id="A0A4V2K7K7"/>
<dbReference type="Proteomes" id="UP000292082">
    <property type="component" value="Unassembled WGS sequence"/>
</dbReference>
<organism evidence="1 2">
    <name type="scientific">Dichomitus squalens</name>
    <dbReference type="NCBI Taxonomy" id="114155"/>
    <lineage>
        <taxon>Eukaryota</taxon>
        <taxon>Fungi</taxon>
        <taxon>Dikarya</taxon>
        <taxon>Basidiomycota</taxon>
        <taxon>Agaricomycotina</taxon>
        <taxon>Agaricomycetes</taxon>
        <taxon>Polyporales</taxon>
        <taxon>Polyporaceae</taxon>
        <taxon>Dichomitus</taxon>
    </lineage>
</organism>
<evidence type="ECO:0008006" key="3">
    <source>
        <dbReference type="Google" id="ProtNLM"/>
    </source>
</evidence>
<dbReference type="Gene3D" id="3.80.10.10">
    <property type="entry name" value="Ribonuclease Inhibitor"/>
    <property type="match status" value="1"/>
</dbReference>
<dbReference type="EMBL" id="ML145150">
    <property type="protein sequence ID" value="TBU56518.1"/>
    <property type="molecule type" value="Genomic_DNA"/>
</dbReference>
<evidence type="ECO:0000313" key="1">
    <source>
        <dbReference type="EMBL" id="TBU56518.1"/>
    </source>
</evidence>
<dbReference type="SUPFAM" id="SSF52047">
    <property type="entry name" value="RNI-like"/>
    <property type="match status" value="1"/>
</dbReference>
<protein>
    <recommendedName>
        <fullName evidence="3">F-box domain-containing protein</fullName>
    </recommendedName>
</protein>
<keyword evidence="2" id="KW-1185">Reference proteome</keyword>
<gene>
    <name evidence="1" type="ORF">BD310DRAFT_931327</name>
</gene>